<evidence type="ECO:0000313" key="2">
    <source>
        <dbReference type="Proteomes" id="UP000603369"/>
    </source>
</evidence>
<dbReference type="SUPFAM" id="SSF53271">
    <property type="entry name" value="PRTase-like"/>
    <property type="match status" value="1"/>
</dbReference>
<dbReference type="InterPro" id="IPR051910">
    <property type="entry name" value="ComF/GntX_DNA_util-trans"/>
</dbReference>
<dbReference type="PANTHER" id="PTHR47505:SF1">
    <property type="entry name" value="DNA UTILIZATION PROTEIN YHGH"/>
    <property type="match status" value="1"/>
</dbReference>
<proteinExistence type="predicted"/>
<protein>
    <submittedName>
        <fullName evidence="1">ComF family protein</fullName>
    </submittedName>
</protein>
<dbReference type="EMBL" id="JAEHFL010000013">
    <property type="protein sequence ID" value="MBK3428643.1"/>
    <property type="molecule type" value="Genomic_DNA"/>
</dbReference>
<dbReference type="AlphaFoldDB" id="A0A8I1I365"/>
<gene>
    <name evidence="1" type="ORF">JDP02_09015</name>
</gene>
<dbReference type="Gene3D" id="3.40.50.2020">
    <property type="match status" value="1"/>
</dbReference>
<accession>A0A8I1I365</accession>
<organism evidence="1 2">
    <name type="scientific">Corynebacterium tuberculostearicum</name>
    <dbReference type="NCBI Taxonomy" id="38304"/>
    <lineage>
        <taxon>Bacteria</taxon>
        <taxon>Bacillati</taxon>
        <taxon>Actinomycetota</taxon>
        <taxon>Actinomycetes</taxon>
        <taxon>Mycobacteriales</taxon>
        <taxon>Corynebacteriaceae</taxon>
        <taxon>Corynebacterium</taxon>
    </lineage>
</organism>
<dbReference type="Proteomes" id="UP000603369">
    <property type="component" value="Unassembled WGS sequence"/>
</dbReference>
<sequence>MGLGELIFPRACAGCGAPGEVLCPPCRDHLRQPPYMVARPRLLGAPVYALGPYSDIRRRIIIGMKERGNRPVREYVGAVFAAGLAHLSARGDIPREYTLVPAPTRPRSARARGGDPVSAVCHAAAQHQRVGVCAALTMGQSTADQSELNAQDRWANLQGRVRVRAPIAQGPALLADDVITTGATLAASIAALQAAGVEVCGALVFADA</sequence>
<dbReference type="InterPro" id="IPR029057">
    <property type="entry name" value="PRTase-like"/>
</dbReference>
<keyword evidence="2" id="KW-1185">Reference proteome</keyword>
<dbReference type="PANTHER" id="PTHR47505">
    <property type="entry name" value="DNA UTILIZATION PROTEIN YHGH"/>
    <property type="match status" value="1"/>
</dbReference>
<name>A0A8I1I365_9CORY</name>
<reference evidence="1 2" key="1">
    <citation type="submission" date="2020-12" db="EMBL/GenBank/DDBJ databases">
        <title>Draft genome sequence of the commensal strain Corynebacterium tuberculostearicum MFP09/CIP 102622 isolated from human skin.</title>
        <authorList>
            <person name="Boukerb A.M."/>
            <person name="Janvier X."/>
            <person name="Feuilloley M.G.J."/>
            <person name="Groboillot A."/>
        </authorList>
    </citation>
    <scope>NUCLEOTIDE SEQUENCE [LARGE SCALE GENOMIC DNA]</scope>
    <source>
        <strain evidence="1 2">CIP 102622</strain>
    </source>
</reference>
<comment type="caution">
    <text evidence="1">The sequence shown here is derived from an EMBL/GenBank/DDBJ whole genome shotgun (WGS) entry which is preliminary data.</text>
</comment>
<evidence type="ECO:0000313" key="1">
    <source>
        <dbReference type="EMBL" id="MBK3428643.1"/>
    </source>
</evidence>